<dbReference type="Gene3D" id="1.20.1070.10">
    <property type="entry name" value="Rhodopsin 7-helix transmembrane proteins"/>
    <property type="match status" value="1"/>
</dbReference>
<dbReference type="AlphaFoldDB" id="A0A419PFM9"/>
<comment type="caution">
    <text evidence="3">The sequence shown here is derived from an EMBL/GenBank/DDBJ whole genome shotgun (WGS) entry which is preliminary data.</text>
</comment>
<dbReference type="OrthoDB" id="6249169at2759"/>
<feature type="compositionally biased region" description="Basic and acidic residues" evidence="1">
    <location>
        <begin position="644"/>
        <end position="653"/>
    </location>
</feature>
<feature type="transmembrane region" description="Helical" evidence="2">
    <location>
        <begin position="141"/>
        <end position="162"/>
    </location>
</feature>
<keyword evidence="4" id="KW-1185">Reference proteome</keyword>
<keyword evidence="2" id="KW-1133">Transmembrane helix</keyword>
<gene>
    <name evidence="3" type="ORF">CSKR_102221</name>
</gene>
<feature type="transmembrane region" description="Helical" evidence="2">
    <location>
        <begin position="475"/>
        <end position="496"/>
    </location>
</feature>
<dbReference type="Proteomes" id="UP000286415">
    <property type="component" value="Unassembled WGS sequence"/>
</dbReference>
<feature type="compositionally biased region" description="Basic and acidic residues" evidence="1">
    <location>
        <begin position="369"/>
        <end position="381"/>
    </location>
</feature>
<evidence type="ECO:0000313" key="4">
    <source>
        <dbReference type="Proteomes" id="UP000286415"/>
    </source>
</evidence>
<reference evidence="3 4" key="1">
    <citation type="journal article" date="2018" name="Biotechnol. Adv.">
        <title>Improved genomic resources and new bioinformatic workflow for the carcinogenic parasite Clonorchis sinensis: Biotechnological implications.</title>
        <authorList>
            <person name="Wang D."/>
            <person name="Korhonen P.K."/>
            <person name="Gasser R.B."/>
            <person name="Young N.D."/>
        </authorList>
    </citation>
    <scope>NUCLEOTIDE SEQUENCE [LARGE SCALE GENOMIC DNA]</scope>
    <source>
        <strain evidence="3">Cs-k2</strain>
    </source>
</reference>
<accession>A0A419PFM9</accession>
<protein>
    <submittedName>
        <fullName evidence="3">Uncharacterized protein</fullName>
    </submittedName>
</protein>
<keyword evidence="2" id="KW-0472">Membrane</keyword>
<keyword evidence="2" id="KW-0812">Transmembrane</keyword>
<evidence type="ECO:0000256" key="1">
    <source>
        <dbReference type="SAM" id="MobiDB-lite"/>
    </source>
</evidence>
<sequence>MQICNFQTNLCYSLRLATTCSLNEQGASNTQSYVHIFCLYSTYLDTLFCNLTFLQTFFSSLDAFLRLKNPVFYVASAKRRPALWLKVGSPWLVAGIQAIGQLALSDRQQVRLHTVSLVDFGGSSMGSSLQSVCLLPDPNFLIIRTAIAYALPLITCLLLVGLQLRSLRGLRNYSEDAINALLQVRHSYGHPYPVRSVARHTRGRTHGIPMGSQFNTFYKMNGGTEACFMSSLYRSPSEHISLIPVKLPIDQPDKQRLPKSMPGSWTMDMQQSAQSTSSDELNRLIRVITQTDASKLGAQNQAIPQVLLSSHAVPLVELRSVSPTTTCIPTMDENSIFHCPTHGIINVSTVQQDEKEDHATEGNMVTYNKRGDDRKPSETCEHVQSTGGEPKAPSLLDHRVLLDQSVGCSLATSSPMVSSISMNSVGHTDLLIALPSKQTPLSENADTIQLNPGEKRQNAANVLPRWLTAYYGEQLVVAINLVSCIIAVGTWSPYILATLAHGLCQPIPVSAPFIPTTSGFPKMDASMLNKHHTKLLDRCLIQVGPDRIADFKWWAYASSGLLLPCLLFFLDLGLREGCWKALYYGGTSKQTAANRCEKTSPITTNTPTQVETYRCSDFKNNSSAFEINENNTSSPSIVVNPPWSKRETNKFET</sequence>
<dbReference type="InParanoid" id="A0A419PFM9"/>
<dbReference type="SUPFAM" id="SSF81321">
    <property type="entry name" value="Family A G protein-coupled receptor-like"/>
    <property type="match status" value="1"/>
</dbReference>
<dbReference type="EMBL" id="NIRI02000042">
    <property type="protein sequence ID" value="KAG5450111.1"/>
    <property type="molecule type" value="Genomic_DNA"/>
</dbReference>
<name>A0A419PFM9_CLOSI</name>
<feature type="region of interest" description="Disordered" evidence="1">
    <location>
        <begin position="627"/>
        <end position="653"/>
    </location>
</feature>
<organism evidence="3 4">
    <name type="scientific">Clonorchis sinensis</name>
    <name type="common">Chinese liver fluke</name>
    <dbReference type="NCBI Taxonomy" id="79923"/>
    <lineage>
        <taxon>Eukaryota</taxon>
        <taxon>Metazoa</taxon>
        <taxon>Spiralia</taxon>
        <taxon>Lophotrochozoa</taxon>
        <taxon>Platyhelminthes</taxon>
        <taxon>Trematoda</taxon>
        <taxon>Digenea</taxon>
        <taxon>Opisthorchiida</taxon>
        <taxon>Opisthorchiata</taxon>
        <taxon>Opisthorchiidae</taxon>
        <taxon>Clonorchis</taxon>
    </lineage>
</organism>
<feature type="region of interest" description="Disordered" evidence="1">
    <location>
        <begin position="366"/>
        <end position="393"/>
    </location>
</feature>
<proteinExistence type="predicted"/>
<feature type="compositionally biased region" description="Polar residues" evidence="1">
    <location>
        <begin position="627"/>
        <end position="637"/>
    </location>
</feature>
<reference evidence="3 4" key="2">
    <citation type="journal article" date="2021" name="Genomics">
        <title>High-quality reference genome for Clonorchis sinensis.</title>
        <authorList>
            <person name="Young N.D."/>
            <person name="Stroehlein A.J."/>
            <person name="Kinkar L."/>
            <person name="Wang T."/>
            <person name="Sohn W.M."/>
            <person name="Chang B.C.H."/>
            <person name="Kaur P."/>
            <person name="Weisz D."/>
            <person name="Dudchenko O."/>
            <person name="Aiden E.L."/>
            <person name="Korhonen P.K."/>
            <person name="Gasser R.B."/>
        </authorList>
    </citation>
    <scope>NUCLEOTIDE SEQUENCE [LARGE SCALE GENOMIC DNA]</scope>
    <source>
        <strain evidence="3">Cs-k2</strain>
    </source>
</reference>
<evidence type="ECO:0000313" key="3">
    <source>
        <dbReference type="EMBL" id="KAG5450111.1"/>
    </source>
</evidence>
<dbReference type="STRING" id="79923.A0A419PFM9"/>
<feature type="transmembrane region" description="Helical" evidence="2">
    <location>
        <begin position="553"/>
        <end position="574"/>
    </location>
</feature>
<evidence type="ECO:0000256" key="2">
    <source>
        <dbReference type="SAM" id="Phobius"/>
    </source>
</evidence>